<dbReference type="EMBL" id="ML977143">
    <property type="protein sequence ID" value="KAF1989964.1"/>
    <property type="molecule type" value="Genomic_DNA"/>
</dbReference>
<reference evidence="2" key="1">
    <citation type="journal article" date="2020" name="Stud. Mycol.">
        <title>101 Dothideomycetes genomes: a test case for predicting lifestyles and emergence of pathogens.</title>
        <authorList>
            <person name="Haridas S."/>
            <person name="Albert R."/>
            <person name="Binder M."/>
            <person name="Bloem J."/>
            <person name="Labutti K."/>
            <person name="Salamov A."/>
            <person name="Andreopoulos B."/>
            <person name="Baker S."/>
            <person name="Barry K."/>
            <person name="Bills G."/>
            <person name="Bluhm B."/>
            <person name="Cannon C."/>
            <person name="Castanera R."/>
            <person name="Culley D."/>
            <person name="Daum C."/>
            <person name="Ezra D."/>
            <person name="Gonzalez J."/>
            <person name="Henrissat B."/>
            <person name="Kuo A."/>
            <person name="Liang C."/>
            <person name="Lipzen A."/>
            <person name="Lutzoni F."/>
            <person name="Magnuson J."/>
            <person name="Mondo S."/>
            <person name="Nolan M."/>
            <person name="Ohm R."/>
            <person name="Pangilinan J."/>
            <person name="Park H.-J."/>
            <person name="Ramirez L."/>
            <person name="Alfaro M."/>
            <person name="Sun H."/>
            <person name="Tritt A."/>
            <person name="Yoshinaga Y."/>
            <person name="Zwiers L.-H."/>
            <person name="Turgeon B."/>
            <person name="Goodwin S."/>
            <person name="Spatafora J."/>
            <person name="Crous P."/>
            <person name="Grigoriev I."/>
        </authorList>
    </citation>
    <scope>NUCLEOTIDE SEQUENCE</scope>
    <source>
        <strain evidence="2">CBS 113979</strain>
    </source>
</reference>
<proteinExistence type="predicted"/>
<accession>A0A6G1HA74</accession>
<feature type="chain" id="PRO_5026226170" evidence="1">
    <location>
        <begin position="19"/>
        <end position="182"/>
    </location>
</feature>
<evidence type="ECO:0000313" key="3">
    <source>
        <dbReference type="Proteomes" id="UP000800041"/>
    </source>
</evidence>
<evidence type="ECO:0000313" key="2">
    <source>
        <dbReference type="EMBL" id="KAF1989964.1"/>
    </source>
</evidence>
<evidence type="ECO:0000256" key="1">
    <source>
        <dbReference type="SAM" id="SignalP"/>
    </source>
</evidence>
<sequence>MHAQTLLLLAAAAFTATAAPAPQLAGAAPCTPSSFEKLNLQHHHDINTGKIIIGSRLVSSSVAVGGRGCSPLWAGGSYDDRALFPNGQYPAWLVQQVPALQTAGGAATVAPAAPMGGMSGMEGMDMGAGGAATAAPAAPAAPMDGMTGMMDMGAGASAGHSHDIFSKPEMGNGVEVVSMALT</sequence>
<keyword evidence="1" id="KW-0732">Signal</keyword>
<name>A0A6G1HA74_9PEZI</name>
<protein>
    <submittedName>
        <fullName evidence="2">Uncharacterized protein</fullName>
    </submittedName>
</protein>
<feature type="signal peptide" evidence="1">
    <location>
        <begin position="1"/>
        <end position="18"/>
    </location>
</feature>
<dbReference type="AlphaFoldDB" id="A0A6G1HA74"/>
<keyword evidence="3" id="KW-1185">Reference proteome</keyword>
<organism evidence="2 3">
    <name type="scientific">Aulographum hederae CBS 113979</name>
    <dbReference type="NCBI Taxonomy" id="1176131"/>
    <lineage>
        <taxon>Eukaryota</taxon>
        <taxon>Fungi</taxon>
        <taxon>Dikarya</taxon>
        <taxon>Ascomycota</taxon>
        <taxon>Pezizomycotina</taxon>
        <taxon>Dothideomycetes</taxon>
        <taxon>Pleosporomycetidae</taxon>
        <taxon>Aulographales</taxon>
        <taxon>Aulographaceae</taxon>
    </lineage>
</organism>
<dbReference type="OrthoDB" id="3938360at2759"/>
<dbReference type="Proteomes" id="UP000800041">
    <property type="component" value="Unassembled WGS sequence"/>
</dbReference>
<gene>
    <name evidence="2" type="ORF">K402DRAFT_401459</name>
</gene>